<evidence type="ECO:0000313" key="6">
    <source>
        <dbReference type="EMBL" id="KAF2222844.1"/>
    </source>
</evidence>
<evidence type="ECO:0000256" key="2">
    <source>
        <dbReference type="ARBA" id="ARBA00022630"/>
    </source>
</evidence>
<evidence type="ECO:0000259" key="5">
    <source>
        <dbReference type="Pfam" id="PF00724"/>
    </source>
</evidence>
<dbReference type="InterPro" id="IPR001155">
    <property type="entry name" value="OxRdtase_FMN_N"/>
</dbReference>
<protein>
    <submittedName>
        <fullName evidence="6">NADPH dehydrogenase</fullName>
    </submittedName>
</protein>
<accession>A0A6A6GAW0</accession>
<dbReference type="GO" id="GO:0010181">
    <property type="term" value="F:FMN binding"/>
    <property type="evidence" value="ECO:0007669"/>
    <property type="project" value="InterPro"/>
</dbReference>
<proteinExistence type="inferred from homology"/>
<dbReference type="GO" id="GO:0016491">
    <property type="term" value="F:oxidoreductase activity"/>
    <property type="evidence" value="ECO:0007669"/>
    <property type="project" value="UniProtKB-KW"/>
</dbReference>
<dbReference type="OrthoDB" id="1663137at2759"/>
<dbReference type="Proteomes" id="UP000799538">
    <property type="component" value="Unassembled WGS sequence"/>
</dbReference>
<dbReference type="PANTHER" id="PTHR43656">
    <property type="entry name" value="BINDING OXIDOREDUCTASE, PUTATIVE (AFU_ORTHOLOGUE AFUA_2G08260)-RELATED"/>
    <property type="match status" value="1"/>
</dbReference>
<comment type="similarity">
    <text evidence="1">Belongs to the NADH:flavin oxidoreductase/NADH oxidase family.</text>
</comment>
<dbReference type="CDD" id="cd04733">
    <property type="entry name" value="OYE_like_2_FMN"/>
    <property type="match status" value="1"/>
</dbReference>
<keyword evidence="7" id="KW-1185">Reference proteome</keyword>
<keyword evidence="3" id="KW-0288">FMN</keyword>
<dbReference type="PANTHER" id="PTHR43656:SF2">
    <property type="entry name" value="BINDING OXIDOREDUCTASE, PUTATIVE (AFU_ORTHOLOGUE AFUA_2G08260)-RELATED"/>
    <property type="match status" value="1"/>
</dbReference>
<evidence type="ECO:0000256" key="1">
    <source>
        <dbReference type="ARBA" id="ARBA00005979"/>
    </source>
</evidence>
<dbReference type="SUPFAM" id="SSF51395">
    <property type="entry name" value="FMN-linked oxidoreductases"/>
    <property type="match status" value="1"/>
</dbReference>
<evidence type="ECO:0000313" key="7">
    <source>
        <dbReference type="Proteomes" id="UP000799538"/>
    </source>
</evidence>
<keyword evidence="4" id="KW-0560">Oxidoreductase</keyword>
<organism evidence="6 7">
    <name type="scientific">Elsinoe ampelina</name>
    <dbReference type="NCBI Taxonomy" id="302913"/>
    <lineage>
        <taxon>Eukaryota</taxon>
        <taxon>Fungi</taxon>
        <taxon>Dikarya</taxon>
        <taxon>Ascomycota</taxon>
        <taxon>Pezizomycotina</taxon>
        <taxon>Dothideomycetes</taxon>
        <taxon>Dothideomycetidae</taxon>
        <taxon>Myriangiales</taxon>
        <taxon>Elsinoaceae</taxon>
        <taxon>Elsinoe</taxon>
    </lineage>
</organism>
<dbReference type="InterPro" id="IPR051799">
    <property type="entry name" value="NADH_flavin_oxidoreductase"/>
</dbReference>
<dbReference type="Pfam" id="PF00724">
    <property type="entry name" value="Oxidored_FMN"/>
    <property type="match status" value="1"/>
</dbReference>
<sequence length="414" mass="44079">MPLQISAPLTLPCGLTLPNRLSKAAMAENLASGPHLPTPTHNSSYSVWGAGDWGMIMTGNVQVDPIYLGGPGDISFDATIDRARRLETWKAWATATQSNGSPGIVQINHPGRQSPMGTGKKGLLAKNLAPSAVGVKLGEGLLAKALSSLVFGTPREMTTEDISHAIEAFVDTATLAAESGFKGVEIHAAHGYLLAQFLSADSNRRTDAYGGSAKARAKIVVEVIEAIRAAVPKDFAVGIKLNSVDHQSQQALAHCVEQLQLIASAGIDFLEISGGTYEDPKMFQPTPTPTSTSSRTQAREAFFLEFARAIRRSVPTIPLMVTGGFRTRLGMEAAVANGDCDLVGLGRPAVIYPTLPRDVIFNTDLQDEDAILPVERIEVPWILKQTGLKAVGAGAESSWYGKRIGEMKGRAQKV</sequence>
<name>A0A6A6GAW0_9PEZI</name>
<dbReference type="AlphaFoldDB" id="A0A6A6GAW0"/>
<dbReference type="InterPro" id="IPR013785">
    <property type="entry name" value="Aldolase_TIM"/>
</dbReference>
<keyword evidence="2" id="KW-0285">Flavoprotein</keyword>
<dbReference type="EMBL" id="ML992507">
    <property type="protein sequence ID" value="KAF2222844.1"/>
    <property type="molecule type" value="Genomic_DNA"/>
</dbReference>
<feature type="domain" description="NADH:flavin oxidoreductase/NADH oxidase N-terminal" evidence="5">
    <location>
        <begin position="8"/>
        <end position="359"/>
    </location>
</feature>
<evidence type="ECO:0000256" key="4">
    <source>
        <dbReference type="ARBA" id="ARBA00023002"/>
    </source>
</evidence>
<gene>
    <name evidence="6" type="ORF">BDZ85DRAFT_281888</name>
</gene>
<dbReference type="Gene3D" id="3.20.20.70">
    <property type="entry name" value="Aldolase class I"/>
    <property type="match status" value="1"/>
</dbReference>
<evidence type="ECO:0000256" key="3">
    <source>
        <dbReference type="ARBA" id="ARBA00022643"/>
    </source>
</evidence>
<reference evidence="7" key="1">
    <citation type="journal article" date="2020" name="Stud. Mycol.">
        <title>101 Dothideomycetes genomes: A test case for predicting lifestyles and emergence of pathogens.</title>
        <authorList>
            <person name="Haridas S."/>
            <person name="Albert R."/>
            <person name="Binder M."/>
            <person name="Bloem J."/>
            <person name="LaButti K."/>
            <person name="Salamov A."/>
            <person name="Andreopoulos B."/>
            <person name="Baker S."/>
            <person name="Barry K."/>
            <person name="Bills G."/>
            <person name="Bluhm B."/>
            <person name="Cannon C."/>
            <person name="Castanera R."/>
            <person name="Culley D."/>
            <person name="Daum C."/>
            <person name="Ezra D."/>
            <person name="Gonzalez J."/>
            <person name="Henrissat B."/>
            <person name="Kuo A."/>
            <person name="Liang C."/>
            <person name="Lipzen A."/>
            <person name="Lutzoni F."/>
            <person name="Magnuson J."/>
            <person name="Mondo S."/>
            <person name="Nolan M."/>
            <person name="Ohm R."/>
            <person name="Pangilinan J."/>
            <person name="Park H.-J."/>
            <person name="Ramirez L."/>
            <person name="Alfaro M."/>
            <person name="Sun H."/>
            <person name="Tritt A."/>
            <person name="Yoshinaga Y."/>
            <person name="Zwiers L.-H."/>
            <person name="Turgeon B."/>
            <person name="Goodwin S."/>
            <person name="Spatafora J."/>
            <person name="Crous P."/>
            <person name="Grigoriev I."/>
        </authorList>
    </citation>
    <scope>NUCLEOTIDE SEQUENCE [LARGE SCALE GENOMIC DNA]</scope>
    <source>
        <strain evidence="7">CECT 20119</strain>
    </source>
</reference>